<gene>
    <name evidence="1" type="ORF">BS47DRAFT_1336361</name>
</gene>
<evidence type="ECO:0000313" key="1">
    <source>
        <dbReference type="EMBL" id="KAF9520060.1"/>
    </source>
</evidence>
<keyword evidence="2" id="KW-1185">Reference proteome</keyword>
<protein>
    <submittedName>
        <fullName evidence="1">Uncharacterized protein</fullName>
    </submittedName>
</protein>
<dbReference type="EMBL" id="MU128914">
    <property type="protein sequence ID" value="KAF9520060.1"/>
    <property type="molecule type" value="Genomic_DNA"/>
</dbReference>
<organism evidence="1 2">
    <name type="scientific">Hydnum rufescens UP504</name>
    <dbReference type="NCBI Taxonomy" id="1448309"/>
    <lineage>
        <taxon>Eukaryota</taxon>
        <taxon>Fungi</taxon>
        <taxon>Dikarya</taxon>
        <taxon>Basidiomycota</taxon>
        <taxon>Agaricomycotina</taxon>
        <taxon>Agaricomycetes</taxon>
        <taxon>Cantharellales</taxon>
        <taxon>Hydnaceae</taxon>
        <taxon>Hydnum</taxon>
    </lineage>
</organism>
<dbReference type="AlphaFoldDB" id="A0A9P6E2D1"/>
<accession>A0A9P6E2D1</accession>
<proteinExistence type="predicted"/>
<evidence type="ECO:0000313" key="2">
    <source>
        <dbReference type="Proteomes" id="UP000886523"/>
    </source>
</evidence>
<dbReference type="Proteomes" id="UP000886523">
    <property type="component" value="Unassembled WGS sequence"/>
</dbReference>
<comment type="caution">
    <text evidence="1">The sequence shown here is derived from an EMBL/GenBank/DDBJ whole genome shotgun (WGS) entry which is preliminary data.</text>
</comment>
<sequence length="83" mass="9270">MSFECSFTISPPKKPAFEDASTPTTTAPLVSYTSVYFVRTVSSRPLLINIFLIRVSSSRSGGTIPARSVWSRQSRVTHKFREV</sequence>
<reference evidence="1" key="1">
    <citation type="journal article" date="2020" name="Nat. Commun.">
        <title>Large-scale genome sequencing of mycorrhizal fungi provides insights into the early evolution of symbiotic traits.</title>
        <authorList>
            <person name="Miyauchi S."/>
            <person name="Kiss E."/>
            <person name="Kuo A."/>
            <person name="Drula E."/>
            <person name="Kohler A."/>
            <person name="Sanchez-Garcia M."/>
            <person name="Morin E."/>
            <person name="Andreopoulos B."/>
            <person name="Barry K.W."/>
            <person name="Bonito G."/>
            <person name="Buee M."/>
            <person name="Carver A."/>
            <person name="Chen C."/>
            <person name="Cichocki N."/>
            <person name="Clum A."/>
            <person name="Culley D."/>
            <person name="Crous P.W."/>
            <person name="Fauchery L."/>
            <person name="Girlanda M."/>
            <person name="Hayes R.D."/>
            <person name="Keri Z."/>
            <person name="LaButti K."/>
            <person name="Lipzen A."/>
            <person name="Lombard V."/>
            <person name="Magnuson J."/>
            <person name="Maillard F."/>
            <person name="Murat C."/>
            <person name="Nolan M."/>
            <person name="Ohm R.A."/>
            <person name="Pangilinan J."/>
            <person name="Pereira M.F."/>
            <person name="Perotto S."/>
            <person name="Peter M."/>
            <person name="Pfister S."/>
            <person name="Riley R."/>
            <person name="Sitrit Y."/>
            <person name="Stielow J.B."/>
            <person name="Szollosi G."/>
            <person name="Zifcakova L."/>
            <person name="Stursova M."/>
            <person name="Spatafora J.W."/>
            <person name="Tedersoo L."/>
            <person name="Vaario L.M."/>
            <person name="Yamada A."/>
            <person name="Yan M."/>
            <person name="Wang P."/>
            <person name="Xu J."/>
            <person name="Bruns T."/>
            <person name="Baldrian P."/>
            <person name="Vilgalys R."/>
            <person name="Dunand C."/>
            <person name="Henrissat B."/>
            <person name="Grigoriev I.V."/>
            <person name="Hibbett D."/>
            <person name="Nagy L.G."/>
            <person name="Martin F.M."/>
        </authorList>
    </citation>
    <scope>NUCLEOTIDE SEQUENCE</scope>
    <source>
        <strain evidence="1">UP504</strain>
    </source>
</reference>
<name>A0A9P6E2D1_9AGAM</name>